<proteinExistence type="predicted"/>
<sequence length="88" mass="9927">MKKNSEVRIQEQSRRRSASGQNQFVGDSDPPLIVRVASPLGRRPLNLRFGRGAKTPIIQTLLRRSKRSHAAGFTLRYPPVVQNSQAEF</sequence>
<reference evidence="2 3" key="1">
    <citation type="journal article" date="2020" name="ISME J.">
        <title>Comparative genomics reveals insights into cyanobacterial evolution and habitat adaptation.</title>
        <authorList>
            <person name="Chen M.Y."/>
            <person name="Teng W.K."/>
            <person name="Zhao L."/>
            <person name="Hu C.X."/>
            <person name="Zhou Y.K."/>
            <person name="Han B.P."/>
            <person name="Song L.R."/>
            <person name="Shu W.S."/>
        </authorList>
    </citation>
    <scope>NUCLEOTIDE SEQUENCE [LARGE SCALE GENOMIC DNA]</scope>
    <source>
        <strain evidence="2 3">FACHB-252</strain>
    </source>
</reference>
<evidence type="ECO:0000256" key="1">
    <source>
        <dbReference type="SAM" id="MobiDB-lite"/>
    </source>
</evidence>
<dbReference type="Proteomes" id="UP000606396">
    <property type="component" value="Unassembled WGS sequence"/>
</dbReference>
<evidence type="ECO:0000313" key="3">
    <source>
        <dbReference type="Proteomes" id="UP000606396"/>
    </source>
</evidence>
<dbReference type="RefSeq" id="WP_190948388.1">
    <property type="nucleotide sequence ID" value="NZ_JACJTC010000002.1"/>
</dbReference>
<comment type="caution">
    <text evidence="2">The sequence shown here is derived from an EMBL/GenBank/DDBJ whole genome shotgun (WGS) entry which is preliminary data.</text>
</comment>
<protein>
    <submittedName>
        <fullName evidence="2">Uncharacterized protein</fullName>
    </submittedName>
</protein>
<keyword evidence="3" id="KW-1185">Reference proteome</keyword>
<feature type="compositionally biased region" description="Basic and acidic residues" evidence="1">
    <location>
        <begin position="1"/>
        <end position="14"/>
    </location>
</feature>
<feature type="region of interest" description="Disordered" evidence="1">
    <location>
        <begin position="1"/>
        <end position="30"/>
    </location>
</feature>
<gene>
    <name evidence="2" type="ORF">H6G94_03775</name>
</gene>
<accession>A0ABR8H5A4</accession>
<organism evidence="2 3">
    <name type="scientific">Nostoc punctiforme FACHB-252</name>
    <dbReference type="NCBI Taxonomy" id="1357509"/>
    <lineage>
        <taxon>Bacteria</taxon>
        <taxon>Bacillati</taxon>
        <taxon>Cyanobacteriota</taxon>
        <taxon>Cyanophyceae</taxon>
        <taxon>Nostocales</taxon>
        <taxon>Nostocaceae</taxon>
        <taxon>Nostoc</taxon>
    </lineage>
</organism>
<name>A0ABR8H5A4_NOSPU</name>
<dbReference type="EMBL" id="JACJTC010000002">
    <property type="protein sequence ID" value="MBD2610400.1"/>
    <property type="molecule type" value="Genomic_DNA"/>
</dbReference>
<evidence type="ECO:0000313" key="2">
    <source>
        <dbReference type="EMBL" id="MBD2610400.1"/>
    </source>
</evidence>